<accession>A0A6L7F4G2</accession>
<sequence>MKKIMGIASAVALVAVAAPSAHADARPVPAETNTVRSSDLIAALADTRATGHLEFLRQGLHMWTDGSTNTGPNGNGGTWNTDKVAEYFPVTGPLPAKSRLTWNGTSPQPGVQLVFDADGITGNGNDYNVLVGEPAYTLDADGYYVDWWLSNASSATARQAAPSCDGSQAVADADTPAERDALLNDKKCTGGSGSPFHGGLAQWAAKLPAARMLAGGFSLGSGVKGDGILTSIEFGSSVYGFTNIPPATAPAQGTGTTPTTSTAAPVVKDVTGTFSSRKSKVRVKVKFSADALAAGTTQGKKIQWKVRIDRTTALKLTQGAGDTDVFKTPRLKGKHVVQIFKDGVLVKTIKFRSKA</sequence>
<keyword evidence="1" id="KW-0732">Signal</keyword>
<evidence type="ECO:0000313" key="3">
    <source>
        <dbReference type="Proteomes" id="UP000473325"/>
    </source>
</evidence>
<comment type="caution">
    <text evidence="2">The sequence shown here is derived from an EMBL/GenBank/DDBJ whole genome shotgun (WGS) entry which is preliminary data.</text>
</comment>
<evidence type="ECO:0000256" key="1">
    <source>
        <dbReference type="SAM" id="SignalP"/>
    </source>
</evidence>
<dbReference type="AlphaFoldDB" id="A0A6L7F4G2"/>
<dbReference type="Proteomes" id="UP000473325">
    <property type="component" value="Unassembled WGS sequence"/>
</dbReference>
<feature type="chain" id="PRO_5026931794" evidence="1">
    <location>
        <begin position="24"/>
        <end position="355"/>
    </location>
</feature>
<dbReference type="EMBL" id="WUEK01000018">
    <property type="protein sequence ID" value="MXG92105.1"/>
    <property type="molecule type" value="Genomic_DNA"/>
</dbReference>
<gene>
    <name evidence="2" type="ORF">GRQ65_21405</name>
</gene>
<name>A0A6L7F4G2_9ACTN</name>
<reference evidence="2 3" key="1">
    <citation type="submission" date="2019-12" db="EMBL/GenBank/DDBJ databases">
        <authorList>
            <person name="Kun Z."/>
        </authorList>
    </citation>
    <scope>NUCLEOTIDE SEQUENCE [LARGE SCALE GENOMIC DNA]</scope>
    <source>
        <strain evidence="2 3">YIM 123512</strain>
    </source>
</reference>
<proteinExistence type="predicted"/>
<evidence type="ECO:0000313" key="2">
    <source>
        <dbReference type="EMBL" id="MXG92105.1"/>
    </source>
</evidence>
<feature type="signal peptide" evidence="1">
    <location>
        <begin position="1"/>
        <end position="23"/>
    </location>
</feature>
<keyword evidence="3" id="KW-1185">Reference proteome</keyword>
<organism evidence="2 3">
    <name type="scientific">Nocardioides flavescens</name>
    <dbReference type="NCBI Taxonomy" id="2691959"/>
    <lineage>
        <taxon>Bacteria</taxon>
        <taxon>Bacillati</taxon>
        <taxon>Actinomycetota</taxon>
        <taxon>Actinomycetes</taxon>
        <taxon>Propionibacteriales</taxon>
        <taxon>Nocardioidaceae</taxon>
        <taxon>Nocardioides</taxon>
    </lineage>
</organism>
<protein>
    <submittedName>
        <fullName evidence="2">Uncharacterized protein</fullName>
    </submittedName>
</protein>